<gene>
    <name evidence="8" type="ORF">J2S42_006730</name>
</gene>
<sequence>MDPATGSAPPSEVSSLPTHDEALRLAYETHGPILLNYLLRLTSGNRGMAEDILQETLMRAWNHPEARTADGQWSRGWLFTVARRIAIDHIRAAQGRPVEQLDERLEERHAGADEIDRLINTREIRDAVARLPVRLRSALIEIYFQERSVAEAAQNLAVPEGTVKSRTFYALRALHEDLTTRGFTL</sequence>
<keyword evidence="5" id="KW-0804">Transcription</keyword>
<keyword evidence="3" id="KW-0731">Sigma factor</keyword>
<dbReference type="Gene3D" id="1.10.10.10">
    <property type="entry name" value="Winged helix-like DNA-binding domain superfamily/Winged helix DNA-binding domain"/>
    <property type="match status" value="1"/>
</dbReference>
<dbReference type="NCBIfam" id="TIGR02937">
    <property type="entry name" value="sigma70-ECF"/>
    <property type="match status" value="1"/>
</dbReference>
<dbReference type="InterPro" id="IPR014284">
    <property type="entry name" value="RNA_pol_sigma-70_dom"/>
</dbReference>
<organism evidence="8 9">
    <name type="scientific">Catenuloplanes indicus</name>
    <dbReference type="NCBI Taxonomy" id="137267"/>
    <lineage>
        <taxon>Bacteria</taxon>
        <taxon>Bacillati</taxon>
        <taxon>Actinomycetota</taxon>
        <taxon>Actinomycetes</taxon>
        <taxon>Micromonosporales</taxon>
        <taxon>Micromonosporaceae</taxon>
        <taxon>Catenuloplanes</taxon>
    </lineage>
</organism>
<keyword evidence="4" id="KW-0238">DNA-binding</keyword>
<evidence type="ECO:0000256" key="4">
    <source>
        <dbReference type="ARBA" id="ARBA00023125"/>
    </source>
</evidence>
<dbReference type="GO" id="GO:0003677">
    <property type="term" value="F:DNA binding"/>
    <property type="evidence" value="ECO:0007669"/>
    <property type="project" value="UniProtKB-KW"/>
</dbReference>
<dbReference type="Pfam" id="PF04542">
    <property type="entry name" value="Sigma70_r2"/>
    <property type="match status" value="1"/>
</dbReference>
<feature type="domain" description="RNA polymerase sigma factor 70 region 4 type 2" evidence="7">
    <location>
        <begin position="122"/>
        <end position="174"/>
    </location>
</feature>
<dbReference type="PANTHER" id="PTHR43133">
    <property type="entry name" value="RNA POLYMERASE ECF-TYPE SIGMA FACTO"/>
    <property type="match status" value="1"/>
</dbReference>
<dbReference type="Pfam" id="PF08281">
    <property type="entry name" value="Sigma70_r4_2"/>
    <property type="match status" value="1"/>
</dbReference>
<evidence type="ECO:0000259" key="6">
    <source>
        <dbReference type="Pfam" id="PF04542"/>
    </source>
</evidence>
<protein>
    <submittedName>
        <fullName evidence="8">RNA polymerase sigma-70 factor (ECF subfamily)</fullName>
    </submittedName>
</protein>
<dbReference type="InterPro" id="IPR013325">
    <property type="entry name" value="RNA_pol_sigma_r2"/>
</dbReference>
<proteinExistence type="inferred from homology"/>
<evidence type="ECO:0000256" key="3">
    <source>
        <dbReference type="ARBA" id="ARBA00023082"/>
    </source>
</evidence>
<dbReference type="PANTHER" id="PTHR43133:SF52">
    <property type="entry name" value="ECF RNA POLYMERASE SIGMA FACTOR SIGL"/>
    <property type="match status" value="1"/>
</dbReference>
<accession>A0AAE3W5V8</accession>
<dbReference type="InterPro" id="IPR007627">
    <property type="entry name" value="RNA_pol_sigma70_r2"/>
</dbReference>
<evidence type="ECO:0000259" key="7">
    <source>
        <dbReference type="Pfam" id="PF08281"/>
    </source>
</evidence>
<dbReference type="GO" id="GO:0016987">
    <property type="term" value="F:sigma factor activity"/>
    <property type="evidence" value="ECO:0007669"/>
    <property type="project" value="UniProtKB-KW"/>
</dbReference>
<comment type="similarity">
    <text evidence="1">Belongs to the sigma-70 factor family. ECF subfamily.</text>
</comment>
<dbReference type="InterPro" id="IPR013249">
    <property type="entry name" value="RNA_pol_sigma70_r4_t2"/>
</dbReference>
<dbReference type="RefSeq" id="WP_307245749.1">
    <property type="nucleotide sequence ID" value="NZ_JAUSUZ010000001.1"/>
</dbReference>
<evidence type="ECO:0000313" key="8">
    <source>
        <dbReference type="EMBL" id="MDQ0370061.1"/>
    </source>
</evidence>
<evidence type="ECO:0000313" key="9">
    <source>
        <dbReference type="Proteomes" id="UP001240236"/>
    </source>
</evidence>
<dbReference type="EMBL" id="JAUSUZ010000001">
    <property type="protein sequence ID" value="MDQ0370061.1"/>
    <property type="molecule type" value="Genomic_DNA"/>
</dbReference>
<evidence type="ECO:0000256" key="1">
    <source>
        <dbReference type="ARBA" id="ARBA00010641"/>
    </source>
</evidence>
<dbReference type="AlphaFoldDB" id="A0AAE3W5V8"/>
<dbReference type="InterPro" id="IPR039425">
    <property type="entry name" value="RNA_pol_sigma-70-like"/>
</dbReference>
<comment type="caution">
    <text evidence="8">The sequence shown here is derived from an EMBL/GenBank/DDBJ whole genome shotgun (WGS) entry which is preliminary data.</text>
</comment>
<evidence type="ECO:0000256" key="5">
    <source>
        <dbReference type="ARBA" id="ARBA00023163"/>
    </source>
</evidence>
<feature type="domain" description="RNA polymerase sigma-70 region 2" evidence="6">
    <location>
        <begin position="27"/>
        <end position="94"/>
    </location>
</feature>
<name>A0AAE3W5V8_9ACTN</name>
<dbReference type="GO" id="GO:0006352">
    <property type="term" value="P:DNA-templated transcription initiation"/>
    <property type="evidence" value="ECO:0007669"/>
    <property type="project" value="InterPro"/>
</dbReference>
<dbReference type="InterPro" id="IPR036388">
    <property type="entry name" value="WH-like_DNA-bd_sf"/>
</dbReference>
<dbReference type="Gene3D" id="1.10.1740.10">
    <property type="match status" value="1"/>
</dbReference>
<evidence type="ECO:0000256" key="2">
    <source>
        <dbReference type="ARBA" id="ARBA00023015"/>
    </source>
</evidence>
<dbReference type="SUPFAM" id="SSF88946">
    <property type="entry name" value="Sigma2 domain of RNA polymerase sigma factors"/>
    <property type="match status" value="1"/>
</dbReference>
<reference evidence="8 9" key="1">
    <citation type="submission" date="2023-07" db="EMBL/GenBank/DDBJ databases">
        <title>Sequencing the genomes of 1000 actinobacteria strains.</title>
        <authorList>
            <person name="Klenk H.-P."/>
        </authorList>
    </citation>
    <scope>NUCLEOTIDE SEQUENCE [LARGE SCALE GENOMIC DNA]</scope>
    <source>
        <strain evidence="8 9">DSM 44709</strain>
    </source>
</reference>
<keyword evidence="2" id="KW-0805">Transcription regulation</keyword>
<keyword evidence="9" id="KW-1185">Reference proteome</keyword>
<dbReference type="SUPFAM" id="SSF88659">
    <property type="entry name" value="Sigma3 and sigma4 domains of RNA polymerase sigma factors"/>
    <property type="match status" value="1"/>
</dbReference>
<dbReference type="Proteomes" id="UP001240236">
    <property type="component" value="Unassembled WGS sequence"/>
</dbReference>
<dbReference type="InterPro" id="IPR013324">
    <property type="entry name" value="RNA_pol_sigma_r3/r4-like"/>
</dbReference>